<name>A0A7W1XRM3_9BACL</name>
<dbReference type="EMBL" id="JACEOL010000022">
    <property type="protein sequence ID" value="MBA4601994.1"/>
    <property type="molecule type" value="Genomic_DNA"/>
</dbReference>
<evidence type="ECO:0000313" key="2">
    <source>
        <dbReference type="Proteomes" id="UP000538292"/>
    </source>
</evidence>
<dbReference type="Proteomes" id="UP000538292">
    <property type="component" value="Unassembled WGS sequence"/>
</dbReference>
<keyword evidence="2" id="KW-1185">Reference proteome</keyword>
<accession>A0A7W1XRM3</accession>
<dbReference type="SUPFAM" id="SSF54001">
    <property type="entry name" value="Cysteine proteinases"/>
    <property type="match status" value="1"/>
</dbReference>
<evidence type="ECO:0008006" key="3">
    <source>
        <dbReference type="Google" id="ProtNLM"/>
    </source>
</evidence>
<sequence>MMVSSRKIYVVLIRSTTVLSRLIHYFKGDEYTHAALAFDKELNYMFSFGRRRPGNPFVGCFKRERLDEGVYKNAPTLPGVIFAIDVTTEQYARAFDLIVNFLLDSHMYKYNYLGLFGNLFHRNFRNDYSFFCSEFVYHILFESGICDLKRPRELVRPQNLLNIGGEIVYVGDLKHYNSKNEKAA</sequence>
<gene>
    <name evidence="1" type="ORF">H2C83_06610</name>
</gene>
<dbReference type="AlphaFoldDB" id="A0A7W1XRM3"/>
<proteinExistence type="predicted"/>
<reference evidence="1 2" key="1">
    <citation type="submission" date="2020-07" db="EMBL/GenBank/DDBJ databases">
        <title>Thermoactinomyces phylogeny.</title>
        <authorList>
            <person name="Dunlap C."/>
        </authorList>
    </citation>
    <scope>NUCLEOTIDE SEQUENCE [LARGE SCALE GENOMIC DNA]</scope>
    <source>
        <strain evidence="1 2">AMNI-1</strain>
    </source>
</reference>
<protein>
    <recommendedName>
        <fullName evidence="3">Permuted papain-like amidase enzyme, YaeF/YiiX, C92 family</fullName>
    </recommendedName>
</protein>
<comment type="caution">
    <text evidence="1">The sequence shown here is derived from an EMBL/GenBank/DDBJ whole genome shotgun (WGS) entry which is preliminary data.</text>
</comment>
<evidence type="ECO:0000313" key="1">
    <source>
        <dbReference type="EMBL" id="MBA4601994.1"/>
    </source>
</evidence>
<organism evidence="1 2">
    <name type="scientific">Thermoactinomyces mirandus</name>
    <dbReference type="NCBI Taxonomy" id="2756294"/>
    <lineage>
        <taxon>Bacteria</taxon>
        <taxon>Bacillati</taxon>
        <taxon>Bacillota</taxon>
        <taxon>Bacilli</taxon>
        <taxon>Bacillales</taxon>
        <taxon>Thermoactinomycetaceae</taxon>
        <taxon>Thermoactinomyces</taxon>
    </lineage>
</organism>
<dbReference type="RefSeq" id="WP_181739071.1">
    <property type="nucleotide sequence ID" value="NZ_JACEOL010000022.1"/>
</dbReference>
<dbReference type="InterPro" id="IPR038765">
    <property type="entry name" value="Papain-like_cys_pep_sf"/>
</dbReference>
<dbReference type="Gene3D" id="3.90.1720.10">
    <property type="entry name" value="endopeptidase domain like (from Nostoc punctiforme)"/>
    <property type="match status" value="1"/>
</dbReference>